<evidence type="ECO:0000313" key="3">
    <source>
        <dbReference type="EMBL" id="GMH49279.1"/>
    </source>
</evidence>
<dbReference type="AlphaFoldDB" id="A0A9W7DMQ1"/>
<evidence type="ECO:0000256" key="1">
    <source>
        <dbReference type="RuleBase" id="RU367072"/>
    </source>
</evidence>
<dbReference type="GO" id="GO:0005634">
    <property type="term" value="C:nucleus"/>
    <property type="evidence" value="ECO:0007669"/>
    <property type="project" value="UniProtKB-SubCell"/>
</dbReference>
<keyword evidence="1" id="KW-0539">Nucleus</keyword>
<dbReference type="SUPFAM" id="SSF48371">
    <property type="entry name" value="ARM repeat"/>
    <property type="match status" value="1"/>
</dbReference>
<dbReference type="GO" id="GO:0016226">
    <property type="term" value="P:iron-sulfur cluster assembly"/>
    <property type="evidence" value="ECO:0007669"/>
    <property type="project" value="UniProtKB-UniRule"/>
</dbReference>
<dbReference type="PANTHER" id="PTHR12891:SF0">
    <property type="entry name" value="MMS19 NUCLEOTIDE EXCISION REPAIR PROTEIN HOMOLOG"/>
    <property type="match status" value="1"/>
</dbReference>
<dbReference type="OrthoDB" id="342900at2759"/>
<dbReference type="InterPro" id="IPR029240">
    <property type="entry name" value="MMS19_N"/>
</dbReference>
<dbReference type="EMBL" id="BRXZ01001901">
    <property type="protein sequence ID" value="GMH49279.1"/>
    <property type="molecule type" value="Genomic_DNA"/>
</dbReference>
<dbReference type="Proteomes" id="UP001165082">
    <property type="component" value="Unassembled WGS sequence"/>
</dbReference>
<gene>
    <name evidence="3" type="ORF">TrRE_jg937</name>
</gene>
<organism evidence="3 4">
    <name type="scientific">Triparma retinervis</name>
    <dbReference type="NCBI Taxonomy" id="2557542"/>
    <lineage>
        <taxon>Eukaryota</taxon>
        <taxon>Sar</taxon>
        <taxon>Stramenopiles</taxon>
        <taxon>Ochrophyta</taxon>
        <taxon>Bolidophyceae</taxon>
        <taxon>Parmales</taxon>
        <taxon>Triparmaceae</taxon>
        <taxon>Triparma</taxon>
    </lineage>
</organism>
<name>A0A9W7DMQ1_9STRA</name>
<reference evidence="3" key="1">
    <citation type="submission" date="2022-07" db="EMBL/GenBank/DDBJ databases">
        <title>Genome analysis of Parmales, a sister group of diatoms, reveals the evolutionary specialization of diatoms from phago-mixotrophs to photoautotrophs.</title>
        <authorList>
            <person name="Ban H."/>
            <person name="Sato S."/>
            <person name="Yoshikawa S."/>
            <person name="Kazumasa Y."/>
            <person name="Nakamura Y."/>
            <person name="Ichinomiya M."/>
            <person name="Saitoh K."/>
            <person name="Sato N."/>
            <person name="Blanc-Mathieu R."/>
            <person name="Endo H."/>
            <person name="Kuwata A."/>
            <person name="Ogata H."/>
        </authorList>
    </citation>
    <scope>NUCLEOTIDE SEQUENCE</scope>
</reference>
<dbReference type="InterPro" id="IPR039920">
    <property type="entry name" value="MMS19"/>
</dbReference>
<dbReference type="GO" id="GO:0051604">
    <property type="term" value="P:protein maturation"/>
    <property type="evidence" value="ECO:0007669"/>
    <property type="project" value="UniProtKB-UniRule"/>
</dbReference>
<dbReference type="GO" id="GO:0097361">
    <property type="term" value="C:cytosolic [4Fe-4S] assembly targeting complex"/>
    <property type="evidence" value="ECO:0007669"/>
    <property type="project" value="UniProtKB-UniRule"/>
</dbReference>
<keyword evidence="1" id="KW-0234">DNA repair</keyword>
<comment type="function">
    <text evidence="1">Key component of the cytosolic iron-sulfur protein assembly (CIA) complex, a multiprotein complex that mediates the incorporation of iron-sulfur cluster into apoproteins specifically involved in DNA metabolism and genomic integrity. In the CIA complex, MMS19 acts as an adapter between early-acting CIA components and a subset of cellular target iron-sulfur proteins.</text>
</comment>
<comment type="caution">
    <text evidence="3">The sequence shown here is derived from an EMBL/GenBank/DDBJ whole genome shotgun (WGS) entry which is preliminary data.</text>
</comment>
<comment type="similarity">
    <text evidence="1">Belongs to the MET18/MMS19 family.</text>
</comment>
<comment type="subcellular location">
    <subcellularLocation>
        <location evidence="1">Nucleus</location>
    </subcellularLocation>
</comment>
<keyword evidence="4" id="KW-1185">Reference proteome</keyword>
<dbReference type="GO" id="GO:0006281">
    <property type="term" value="P:DNA repair"/>
    <property type="evidence" value="ECO:0007669"/>
    <property type="project" value="UniProtKB-UniRule"/>
</dbReference>
<dbReference type="Pfam" id="PF14500">
    <property type="entry name" value="MMS19_N"/>
    <property type="match status" value="1"/>
</dbReference>
<proteinExistence type="inferred from homology"/>
<feature type="domain" description="MMS19 N-terminal" evidence="2">
    <location>
        <begin position="152"/>
        <end position="190"/>
    </location>
</feature>
<keyword evidence="1" id="KW-0227">DNA damage</keyword>
<accession>A0A9W7DMQ1</accession>
<sequence>MIPNPETGVLEVSTPQLLQMSAHAQSSTIRRRALVALKSSLSQNFPLHSPPPVPPKSGFITLLSNFLTSRASDHPSSQLCLECTTLLTSLLASYLDLTIHSPLRLVILKMSTNVLSSCDVNNLARVARSAALCQLNLGPICHLTNHPFPAASILDAVRVYYPVTFQPPPNDKHGITNLGLRTALNRVLSGARGGRADLGEALGVVLERVGGEGEEGDRDITSQDRETAACDAREILRYASDEWTIGGKEDMEGIRGNIVRGVERIKCKRGSALLHLVTEMASGLPAPGGDTSKRDKFVNGIITVAMLSILDDPSSANGRANVQLIAAVARSSPRALQACLSSACPQLVEIAGNRTDRDRASAAASALAEVYDAADRNVAANPCPVRERARGDFEVLRELAAAAVALGGIGGAGRYPSATEVFKSRIVDAAVGGRLGMRTLILLDCIGLACEINNEIACNLLERLSIHLRGMLEEGRQEAKAAAVVLEAVINRGRRGGGGEGFHIAREAAKGLLQTLCSVGSGGDRQASGLARWCIPHVLPLYRAGPCKGETISAFRDMLEGTGRGDRRERGRVQSTLPVLAAALEGAAKGGAGGDE</sequence>
<protein>
    <recommendedName>
        <fullName evidence="1">MMS19 nucleotide excision repair protein</fullName>
    </recommendedName>
</protein>
<evidence type="ECO:0000313" key="4">
    <source>
        <dbReference type="Proteomes" id="UP001165082"/>
    </source>
</evidence>
<feature type="non-terminal residue" evidence="3">
    <location>
        <position position="1"/>
    </location>
</feature>
<dbReference type="InterPro" id="IPR016024">
    <property type="entry name" value="ARM-type_fold"/>
</dbReference>
<dbReference type="PANTHER" id="PTHR12891">
    <property type="entry name" value="DNA REPAIR/TRANSCRIPTION PROTEIN MET18/MMS19"/>
    <property type="match status" value="1"/>
</dbReference>
<evidence type="ECO:0000259" key="2">
    <source>
        <dbReference type="Pfam" id="PF14500"/>
    </source>
</evidence>